<gene>
    <name evidence="2" type="ORF">V6N11_028140</name>
</gene>
<keyword evidence="1" id="KW-0472">Membrane</keyword>
<keyword evidence="1" id="KW-0812">Transmembrane</keyword>
<proteinExistence type="predicted"/>
<evidence type="ECO:0000313" key="2">
    <source>
        <dbReference type="EMBL" id="KAK8981735.1"/>
    </source>
</evidence>
<name>A0ABR2P0I9_9ROSI</name>
<organism evidence="2 3">
    <name type="scientific">Hibiscus sabdariffa</name>
    <name type="common">roselle</name>
    <dbReference type="NCBI Taxonomy" id="183260"/>
    <lineage>
        <taxon>Eukaryota</taxon>
        <taxon>Viridiplantae</taxon>
        <taxon>Streptophyta</taxon>
        <taxon>Embryophyta</taxon>
        <taxon>Tracheophyta</taxon>
        <taxon>Spermatophyta</taxon>
        <taxon>Magnoliopsida</taxon>
        <taxon>eudicotyledons</taxon>
        <taxon>Gunneridae</taxon>
        <taxon>Pentapetalae</taxon>
        <taxon>rosids</taxon>
        <taxon>malvids</taxon>
        <taxon>Malvales</taxon>
        <taxon>Malvaceae</taxon>
        <taxon>Malvoideae</taxon>
        <taxon>Hibiscus</taxon>
    </lineage>
</organism>
<feature type="transmembrane region" description="Helical" evidence="1">
    <location>
        <begin position="64"/>
        <end position="85"/>
    </location>
</feature>
<dbReference type="Proteomes" id="UP001396334">
    <property type="component" value="Unassembled WGS sequence"/>
</dbReference>
<comment type="caution">
    <text evidence="2">The sequence shown here is derived from an EMBL/GenBank/DDBJ whole genome shotgun (WGS) entry which is preliminary data.</text>
</comment>
<evidence type="ECO:0000256" key="1">
    <source>
        <dbReference type="SAM" id="Phobius"/>
    </source>
</evidence>
<dbReference type="EMBL" id="JBBPBN010000089">
    <property type="protein sequence ID" value="KAK8981735.1"/>
    <property type="molecule type" value="Genomic_DNA"/>
</dbReference>
<sequence>MLHPSRCISVRGRSLGANLSCGLAILMQQDSPLANAVGLCGAAQFIYLKYGVRFARDYDQESMFLRCGFEIIVIYVCSILVELSWL</sequence>
<reference evidence="2 3" key="1">
    <citation type="journal article" date="2024" name="G3 (Bethesda)">
        <title>Genome assembly of Hibiscus sabdariffa L. provides insights into metabolisms of medicinal natural products.</title>
        <authorList>
            <person name="Kim T."/>
        </authorList>
    </citation>
    <scope>NUCLEOTIDE SEQUENCE [LARGE SCALE GENOMIC DNA]</scope>
    <source>
        <strain evidence="2">TK-2024</strain>
        <tissue evidence="2">Old leaves</tissue>
    </source>
</reference>
<accession>A0ABR2P0I9</accession>
<protein>
    <submittedName>
        <fullName evidence="2">Uncharacterized protein</fullName>
    </submittedName>
</protein>
<keyword evidence="3" id="KW-1185">Reference proteome</keyword>
<evidence type="ECO:0000313" key="3">
    <source>
        <dbReference type="Proteomes" id="UP001396334"/>
    </source>
</evidence>
<keyword evidence="1" id="KW-1133">Transmembrane helix</keyword>